<evidence type="ECO:0000313" key="2">
    <source>
        <dbReference type="EMBL" id="REG08715.1"/>
    </source>
</evidence>
<keyword evidence="1" id="KW-1133">Transmembrane helix</keyword>
<gene>
    <name evidence="2" type="ORF">DFR64_2090</name>
</gene>
<organism evidence="2 3">
    <name type="scientific">Pelolinea submarina</name>
    <dbReference type="NCBI Taxonomy" id="913107"/>
    <lineage>
        <taxon>Bacteria</taxon>
        <taxon>Bacillati</taxon>
        <taxon>Chloroflexota</taxon>
        <taxon>Anaerolineae</taxon>
        <taxon>Anaerolineales</taxon>
        <taxon>Anaerolineaceae</taxon>
        <taxon>Pelolinea</taxon>
    </lineage>
</organism>
<dbReference type="RefSeq" id="WP_116225361.1">
    <property type="nucleotide sequence ID" value="NZ_AP018437.1"/>
</dbReference>
<keyword evidence="3" id="KW-1185">Reference proteome</keyword>
<sequence length="188" mass="20882">MLNKISAWLYRFSTISFLLISTIVFMLFLVLVMPGQTAKAAVYSGGVGMPDMTVFYSASDLRHMAESYGEQGRQAYIHARFTFDLAFPLVYTFFLAVCTSWMLGRLIPLSSKWRLLNLLPLAAMLLDFLENICAALVMAAYPASHSLAAQLAVIFTPLKWLLVGAAFLLLIVASLLAGFRSIRGRKKN</sequence>
<dbReference type="OrthoDB" id="3727008at2"/>
<keyword evidence="1" id="KW-0812">Transmembrane</keyword>
<reference evidence="2 3" key="1">
    <citation type="submission" date="2018-08" db="EMBL/GenBank/DDBJ databases">
        <title>Genomic Encyclopedia of Type Strains, Phase IV (KMG-IV): sequencing the most valuable type-strain genomes for metagenomic binning, comparative biology and taxonomic classification.</title>
        <authorList>
            <person name="Goeker M."/>
        </authorList>
    </citation>
    <scope>NUCLEOTIDE SEQUENCE [LARGE SCALE GENOMIC DNA]</scope>
    <source>
        <strain evidence="2 3">DSM 23923</strain>
    </source>
</reference>
<feature type="transmembrane region" description="Helical" evidence="1">
    <location>
        <begin position="12"/>
        <end position="33"/>
    </location>
</feature>
<feature type="transmembrane region" description="Helical" evidence="1">
    <location>
        <begin position="85"/>
        <end position="103"/>
    </location>
</feature>
<accession>A0A347ZP83</accession>
<comment type="caution">
    <text evidence="2">The sequence shown here is derived from an EMBL/GenBank/DDBJ whole genome shotgun (WGS) entry which is preliminary data.</text>
</comment>
<dbReference type="EMBL" id="QUMS01000002">
    <property type="protein sequence ID" value="REG08715.1"/>
    <property type="molecule type" value="Genomic_DNA"/>
</dbReference>
<feature type="transmembrane region" description="Helical" evidence="1">
    <location>
        <begin position="160"/>
        <end position="179"/>
    </location>
</feature>
<evidence type="ECO:0000256" key="1">
    <source>
        <dbReference type="SAM" id="Phobius"/>
    </source>
</evidence>
<feature type="transmembrane region" description="Helical" evidence="1">
    <location>
        <begin position="115"/>
        <end position="140"/>
    </location>
</feature>
<protein>
    <submittedName>
        <fullName evidence="2">Uncharacterized protein</fullName>
    </submittedName>
</protein>
<keyword evidence="1" id="KW-0472">Membrane</keyword>
<dbReference type="Proteomes" id="UP000256388">
    <property type="component" value="Unassembled WGS sequence"/>
</dbReference>
<proteinExistence type="predicted"/>
<dbReference type="AlphaFoldDB" id="A0A347ZP83"/>
<name>A0A347ZP83_9CHLR</name>
<evidence type="ECO:0000313" key="3">
    <source>
        <dbReference type="Proteomes" id="UP000256388"/>
    </source>
</evidence>